<evidence type="ECO:0000256" key="1">
    <source>
        <dbReference type="SAM" id="MobiDB-lite"/>
    </source>
</evidence>
<name>A0AAV7VTM7_PLEWA</name>
<dbReference type="Proteomes" id="UP001066276">
    <property type="component" value="Chromosome 1_2"/>
</dbReference>
<proteinExistence type="predicted"/>
<feature type="region of interest" description="Disordered" evidence="1">
    <location>
        <begin position="82"/>
        <end position="226"/>
    </location>
</feature>
<protein>
    <submittedName>
        <fullName evidence="2">Uncharacterized protein</fullName>
    </submittedName>
</protein>
<evidence type="ECO:0000313" key="2">
    <source>
        <dbReference type="EMBL" id="KAJ1204832.1"/>
    </source>
</evidence>
<accession>A0AAV7VTM7</accession>
<dbReference type="AlphaFoldDB" id="A0AAV7VTM7"/>
<comment type="caution">
    <text evidence="2">The sequence shown here is derived from an EMBL/GenBank/DDBJ whole genome shotgun (WGS) entry which is preliminary data.</text>
</comment>
<feature type="compositionally biased region" description="Basic and acidic residues" evidence="1">
    <location>
        <begin position="122"/>
        <end position="155"/>
    </location>
</feature>
<sequence length="226" mass="24661">MPISSGAEGHVGVGVDTSIKWIPDGGTDFQTPRDVNSYLQRYLDSFPKARKRNIEGRLQDGANHHEALLETEDSQLVINNQNTTKADGKTPKQKNPQDDGAGSPRISDGKIQKRKNQQQEHQGNRIESGTDSKTPKRKNEQHQDLGSQRKSDVKIQKVKNNQQNDLTSTGKSEHEAFQGNNEQAQNREEQDSSPNPADSTSAAKDGGSTKGKGSKTGAKSSTCTLL</sequence>
<reference evidence="2" key="1">
    <citation type="journal article" date="2022" name="bioRxiv">
        <title>Sequencing and chromosome-scale assembly of the giantPleurodeles waltlgenome.</title>
        <authorList>
            <person name="Brown T."/>
            <person name="Elewa A."/>
            <person name="Iarovenko S."/>
            <person name="Subramanian E."/>
            <person name="Araus A.J."/>
            <person name="Petzold A."/>
            <person name="Susuki M."/>
            <person name="Suzuki K.-i.T."/>
            <person name="Hayashi T."/>
            <person name="Toyoda A."/>
            <person name="Oliveira C."/>
            <person name="Osipova E."/>
            <person name="Leigh N.D."/>
            <person name="Simon A."/>
            <person name="Yun M.H."/>
        </authorList>
    </citation>
    <scope>NUCLEOTIDE SEQUENCE</scope>
    <source>
        <strain evidence="2">20211129_DDA</strain>
        <tissue evidence="2">Liver</tissue>
    </source>
</reference>
<dbReference type="EMBL" id="JANPWB010000002">
    <property type="protein sequence ID" value="KAJ1204832.1"/>
    <property type="molecule type" value="Genomic_DNA"/>
</dbReference>
<gene>
    <name evidence="2" type="ORF">NDU88_000270</name>
</gene>
<feature type="region of interest" description="Disordered" evidence="1">
    <location>
        <begin position="1"/>
        <end position="33"/>
    </location>
</feature>
<evidence type="ECO:0000313" key="3">
    <source>
        <dbReference type="Proteomes" id="UP001066276"/>
    </source>
</evidence>
<keyword evidence="3" id="KW-1185">Reference proteome</keyword>
<organism evidence="2 3">
    <name type="scientific">Pleurodeles waltl</name>
    <name type="common">Iberian ribbed newt</name>
    <dbReference type="NCBI Taxonomy" id="8319"/>
    <lineage>
        <taxon>Eukaryota</taxon>
        <taxon>Metazoa</taxon>
        <taxon>Chordata</taxon>
        <taxon>Craniata</taxon>
        <taxon>Vertebrata</taxon>
        <taxon>Euteleostomi</taxon>
        <taxon>Amphibia</taxon>
        <taxon>Batrachia</taxon>
        <taxon>Caudata</taxon>
        <taxon>Salamandroidea</taxon>
        <taxon>Salamandridae</taxon>
        <taxon>Pleurodelinae</taxon>
        <taxon>Pleurodeles</taxon>
    </lineage>
</organism>
<feature type="compositionally biased region" description="Polar residues" evidence="1">
    <location>
        <begin position="158"/>
        <end position="170"/>
    </location>
</feature>
<feature type="compositionally biased region" description="Low complexity" evidence="1">
    <location>
        <begin position="215"/>
        <end position="226"/>
    </location>
</feature>